<dbReference type="Proteomes" id="UP000007813">
    <property type="component" value="Unassembled WGS sequence"/>
</dbReference>
<evidence type="ECO:0000313" key="1">
    <source>
        <dbReference type="EMBL" id="EJN59234.1"/>
    </source>
</evidence>
<sequence>MTLTSNCNQQTPRSFFISHRSEHVSKMIRTGSTVTGWW</sequence>
<dbReference type="AlphaFoldDB" id="J3JFG4"/>
<evidence type="ECO:0000313" key="2">
    <source>
        <dbReference type="Proteomes" id="UP000007813"/>
    </source>
</evidence>
<proteinExistence type="predicted"/>
<comment type="caution">
    <text evidence="1">The sequence shown here is derived from an EMBL/GenBank/DDBJ whole genome shotgun (WGS) entry which is preliminary data.</text>
</comment>
<reference evidence="1 2" key="1">
    <citation type="journal article" date="2012" name="J. Bacteriol.">
        <title>Draft Genome Sequence of the Extremely Halophilic Archaeon Halogranum salarium B-1T.</title>
        <authorList>
            <person name="Kim K.K."/>
            <person name="Lee K.C."/>
            <person name="Lee J.S."/>
        </authorList>
    </citation>
    <scope>NUCLEOTIDE SEQUENCE [LARGE SCALE GENOMIC DNA]</scope>
    <source>
        <strain evidence="1 2">B-1</strain>
    </source>
</reference>
<organism evidence="1 2">
    <name type="scientific">Halogranum salarium B-1</name>
    <dbReference type="NCBI Taxonomy" id="1210908"/>
    <lineage>
        <taxon>Archaea</taxon>
        <taxon>Methanobacteriati</taxon>
        <taxon>Methanobacteriota</taxon>
        <taxon>Stenosarchaea group</taxon>
        <taxon>Halobacteria</taxon>
        <taxon>Halobacteriales</taxon>
        <taxon>Haloferacaceae</taxon>
    </lineage>
</organism>
<dbReference type="EMBL" id="ALJD01000006">
    <property type="protein sequence ID" value="EJN59234.1"/>
    <property type="molecule type" value="Genomic_DNA"/>
</dbReference>
<accession>J3JFG4</accession>
<protein>
    <submittedName>
        <fullName evidence="1">Uncharacterized protein</fullName>
    </submittedName>
</protein>
<name>J3JFG4_9EURY</name>
<gene>
    <name evidence="1" type="ORF">HSB1_26550</name>
</gene>